<dbReference type="Gene3D" id="3.40.80.10">
    <property type="entry name" value="Peptidoglycan recognition protein-like"/>
    <property type="match status" value="1"/>
</dbReference>
<keyword evidence="4" id="KW-0732">Signal</keyword>
<dbReference type="EMBL" id="JADOUE010000001">
    <property type="protein sequence ID" value="MBG6122835.1"/>
    <property type="molecule type" value="Genomic_DNA"/>
</dbReference>
<evidence type="ECO:0000256" key="4">
    <source>
        <dbReference type="SAM" id="SignalP"/>
    </source>
</evidence>
<dbReference type="InterPro" id="IPR015510">
    <property type="entry name" value="PGRP"/>
</dbReference>
<dbReference type="Pfam" id="PF01510">
    <property type="entry name" value="Amidase_2"/>
    <property type="match status" value="1"/>
</dbReference>
<proteinExistence type="inferred from homology"/>
<keyword evidence="3" id="KW-0812">Transmembrane</keyword>
<evidence type="ECO:0000313" key="7">
    <source>
        <dbReference type="EMBL" id="MBG6122835.1"/>
    </source>
</evidence>
<feature type="chain" id="PRO_5039038137" evidence="4">
    <location>
        <begin position="31"/>
        <end position="684"/>
    </location>
</feature>
<gene>
    <name evidence="7" type="ORF">IW254_001804</name>
</gene>
<reference evidence="7" key="1">
    <citation type="submission" date="2020-11" db="EMBL/GenBank/DDBJ databases">
        <title>Sequencing the genomes of 1000 actinobacteria strains.</title>
        <authorList>
            <person name="Klenk H.-P."/>
        </authorList>
    </citation>
    <scope>NUCLEOTIDE SEQUENCE</scope>
    <source>
        <strain evidence="7">DSM 45632</strain>
    </source>
</reference>
<name>A0A931GUJ0_9CORY</name>
<evidence type="ECO:0000256" key="1">
    <source>
        <dbReference type="ARBA" id="ARBA00007553"/>
    </source>
</evidence>
<evidence type="ECO:0000256" key="2">
    <source>
        <dbReference type="SAM" id="MobiDB-lite"/>
    </source>
</evidence>
<dbReference type="SUPFAM" id="SSF55846">
    <property type="entry name" value="N-acetylmuramoyl-L-alanine amidase-like"/>
    <property type="match status" value="1"/>
</dbReference>
<dbReference type="Proteomes" id="UP000658613">
    <property type="component" value="Unassembled WGS sequence"/>
</dbReference>
<dbReference type="InterPro" id="IPR002502">
    <property type="entry name" value="Amidase_domain"/>
</dbReference>
<feature type="region of interest" description="Disordered" evidence="2">
    <location>
        <begin position="463"/>
        <end position="498"/>
    </location>
</feature>
<feature type="domain" description="Peptidoglycan recognition protein family" evidence="6">
    <location>
        <begin position="277"/>
        <end position="422"/>
    </location>
</feature>
<feature type="domain" description="N-acetylmuramoyl-L-alanine amidase" evidence="5">
    <location>
        <begin position="287"/>
        <end position="440"/>
    </location>
</feature>
<dbReference type="CDD" id="cd06583">
    <property type="entry name" value="PGRP"/>
    <property type="match status" value="1"/>
</dbReference>
<dbReference type="GO" id="GO:0008745">
    <property type="term" value="F:N-acetylmuramoyl-L-alanine amidase activity"/>
    <property type="evidence" value="ECO:0007669"/>
    <property type="project" value="InterPro"/>
</dbReference>
<dbReference type="RefSeq" id="WP_196825160.1">
    <property type="nucleotide sequence ID" value="NZ_CP046980.1"/>
</dbReference>
<evidence type="ECO:0000256" key="3">
    <source>
        <dbReference type="SAM" id="Phobius"/>
    </source>
</evidence>
<dbReference type="SMART" id="SM00644">
    <property type="entry name" value="Ami_2"/>
    <property type="match status" value="1"/>
</dbReference>
<keyword evidence="3" id="KW-0472">Membrane</keyword>
<accession>A0A931GUJ0</accession>
<evidence type="ECO:0000259" key="6">
    <source>
        <dbReference type="SMART" id="SM00701"/>
    </source>
</evidence>
<sequence length="684" mass="71431">MRINRRLNQKRKTPVIAAVMSLALVAGGVAGVTTIEKTQDVAPEVPEVVTESASLSDGDSVVVPDPAVAAQGEGEAARTVKEFYRENEFSMFALNWEGNRDIVSYVRAEREPGVWSEWYELPELEGPDGQEADGTDIIWIEPTHRIQVSTGNVDLVEADIPPAPEDGAAPEQAPAPAPAPAATNYGDIAPVADEVPFAPAPVAPGAPAPAPAPAEPVAPAPIDGVTDGEAVVQEPPADEPVEHTTASDIEAIFVDPGEGTAENPIAPAANAYSWAMPKVITRAQWGAGASSTPYYSEPVKAATVHHTAGSNNYTEAESAGIVRGIWTYHAINNRWGDIGYNALVDKYGNIYEGHAGGLDRGPQGAHAYGFNNNTFGISILGNYEEATPTQASLRAVGEMIGWKAAVHNFDPTSTVYLNGRTLPAIFMHKDVGNTACAGRYVEKQMPYIRQTAKAKYNQLKGSTGWVPSTTTTQEPTPSGETGTNTGTTGKTGTTDAGDNTMINNLVEASSMISFEKLAAGDPLAIATAIGTVIGALLLAAAGAGLLPQLGKAGNAEIIPGVNLAKALPFVGKAIEISGNQKANDAWTTFEPILGKLVGTVAGAGGTPYAFFDNGIATEGIGGDEILMGPELSSAWLKQGGDLGALGRPVKDESAPTNGDFRISFERGFIYYDAKTGVVDVTIDK</sequence>
<keyword evidence="3" id="KW-1133">Transmembrane helix</keyword>
<evidence type="ECO:0000313" key="8">
    <source>
        <dbReference type="Proteomes" id="UP000658613"/>
    </source>
</evidence>
<feature type="compositionally biased region" description="Low complexity" evidence="2">
    <location>
        <begin position="468"/>
        <end position="498"/>
    </location>
</feature>
<comment type="caution">
    <text evidence="7">The sequence shown here is derived from an EMBL/GenBank/DDBJ whole genome shotgun (WGS) entry which is preliminary data.</text>
</comment>
<dbReference type="PANTHER" id="PTHR11022:SF41">
    <property type="entry name" value="PEPTIDOGLYCAN-RECOGNITION PROTEIN LC-RELATED"/>
    <property type="match status" value="1"/>
</dbReference>
<comment type="similarity">
    <text evidence="1">Belongs to the N-acetylmuramoyl-L-alanine amidase 2 family.</text>
</comment>
<feature type="transmembrane region" description="Helical" evidence="3">
    <location>
        <begin position="523"/>
        <end position="546"/>
    </location>
</feature>
<organism evidence="7 8">
    <name type="scientific">Corynebacterium aquatimens</name>
    <dbReference type="NCBI Taxonomy" id="1190508"/>
    <lineage>
        <taxon>Bacteria</taxon>
        <taxon>Bacillati</taxon>
        <taxon>Actinomycetota</taxon>
        <taxon>Actinomycetes</taxon>
        <taxon>Mycobacteriales</taxon>
        <taxon>Corynebacteriaceae</taxon>
        <taxon>Corynebacterium</taxon>
    </lineage>
</organism>
<feature type="signal peptide" evidence="4">
    <location>
        <begin position="1"/>
        <end position="30"/>
    </location>
</feature>
<dbReference type="GO" id="GO:0009253">
    <property type="term" value="P:peptidoglycan catabolic process"/>
    <property type="evidence" value="ECO:0007669"/>
    <property type="project" value="InterPro"/>
</dbReference>
<evidence type="ECO:0000259" key="5">
    <source>
        <dbReference type="SMART" id="SM00644"/>
    </source>
</evidence>
<protein>
    <submittedName>
        <fullName evidence="7">Uncharacterized protein with LGFP repeats</fullName>
    </submittedName>
</protein>
<dbReference type="AlphaFoldDB" id="A0A931GUJ0"/>
<feature type="region of interest" description="Disordered" evidence="2">
    <location>
        <begin position="160"/>
        <end position="185"/>
    </location>
</feature>
<dbReference type="SMART" id="SM00701">
    <property type="entry name" value="PGRP"/>
    <property type="match status" value="1"/>
</dbReference>
<keyword evidence="8" id="KW-1185">Reference proteome</keyword>
<dbReference type="PANTHER" id="PTHR11022">
    <property type="entry name" value="PEPTIDOGLYCAN RECOGNITION PROTEIN"/>
    <property type="match status" value="1"/>
</dbReference>
<dbReference type="InterPro" id="IPR036505">
    <property type="entry name" value="Amidase/PGRP_sf"/>
</dbReference>
<dbReference type="GO" id="GO:0008270">
    <property type="term" value="F:zinc ion binding"/>
    <property type="evidence" value="ECO:0007669"/>
    <property type="project" value="InterPro"/>
</dbReference>
<dbReference type="InterPro" id="IPR006619">
    <property type="entry name" value="PGRP_domain_met/bac"/>
</dbReference>